<dbReference type="EMBL" id="CVMV01000083">
    <property type="protein sequence ID" value="CRG97071.1"/>
    <property type="molecule type" value="Genomic_DNA"/>
</dbReference>
<dbReference type="RefSeq" id="XP_028529874.1">
    <property type="nucleotide sequence ID" value="XM_028673419.1"/>
</dbReference>
<name>A0A1J1GX71_PLAGA</name>
<dbReference type="GO" id="GO:0004525">
    <property type="term" value="F:ribonuclease III activity"/>
    <property type="evidence" value="ECO:0007669"/>
    <property type="project" value="InterPro"/>
</dbReference>
<feature type="signal peptide" evidence="2">
    <location>
        <begin position="1"/>
        <end position="27"/>
    </location>
</feature>
<feature type="region of interest" description="Disordered" evidence="1">
    <location>
        <begin position="348"/>
        <end position="381"/>
    </location>
</feature>
<accession>A0A1J1GX71</accession>
<proteinExistence type="predicted"/>
<evidence type="ECO:0000256" key="1">
    <source>
        <dbReference type="SAM" id="MobiDB-lite"/>
    </source>
</evidence>
<dbReference type="Proteomes" id="UP000220797">
    <property type="component" value="Unassembled WGS sequence"/>
</dbReference>
<feature type="compositionally biased region" description="Polar residues" evidence="1">
    <location>
        <begin position="357"/>
        <end position="369"/>
    </location>
</feature>
<dbReference type="GO" id="GO:0006396">
    <property type="term" value="P:RNA processing"/>
    <property type="evidence" value="ECO:0007669"/>
    <property type="project" value="InterPro"/>
</dbReference>
<organism evidence="4 5">
    <name type="scientific">Plasmodium gallinaceum</name>
    <dbReference type="NCBI Taxonomy" id="5849"/>
    <lineage>
        <taxon>Eukaryota</taxon>
        <taxon>Sar</taxon>
        <taxon>Alveolata</taxon>
        <taxon>Apicomplexa</taxon>
        <taxon>Aconoidasida</taxon>
        <taxon>Haemosporida</taxon>
        <taxon>Plasmodiidae</taxon>
        <taxon>Plasmodium</taxon>
        <taxon>Plasmodium (Haemamoeba)</taxon>
    </lineage>
</organism>
<dbReference type="GeneID" id="39733185"/>
<dbReference type="VEuPathDB" id="PlasmoDB:PGAL8A_00465200"/>
<sequence length="790" mass="93298">MKENYNFFLYVPFIFFFLLWNSTYVCGQIKDKVKVKQIAKFFENYNNSPNSRVYLDENNSIGEHSQNRDHLLNRRDIIKDENIESLSNDIDKDSLSFYEGVNDTGYDENSYQRNKRNILQEYTDDDSDIYDEAYANDKNKPNVKNPRLYLGKSFEDFHNALGLTIDDFNSGTDSYYEKDNIFSKSSISNESIYDNIQLDKSNVYENFNTESEKVKTGYPHLSVEKEPFDAYKSRNSYNTPLYGDKNKDHGNYSKYTEHIYDDPESYLRHKNESIYNKPVSYSRRNNESIYDEPLSYSGHNNENTYDEVFRTPHTSNNNIYDEAILHLSRRNSSADKSPVLVRSKYDTPVENDDSINHDNILSSENNVGHNSREERPPTIPPFDFNAEKNFHKRYDYNDQLGNTNNYFMENSDTIQNKKGFLGFFKKNKSKNNSTKDTQRYEDTSRIINEKLNERYGNSENLTELEMFNKYQDKYFLNRIVNVSNSRIKKMLGKDSPSTVPVTHELESVTGKCLVKNIPMLSNDIMLKNLCFNNLRTLKYYQQIISSMDFNCKSKNKSCIDIGPMVYNESKTVNSIINILPNIYTLNMTEFILTNPKLCKQFKLELKKKKEKNYLNVTDIVLLLSNSYFKRVNPRLVNHMLTFLKTQNHTHLIKYYLGVLISFSPFIKPAIKIYFHENYHNLTPHFLDFKIKSIIYDLIGIAHRWTAVFNKESTQQTTNINTNMLKTLKKFYNNTNVRFYKKFKSLESILSHEKILNDHQEKNYERLKAINENIMKYMNNIYSLFFTNKER</sequence>
<keyword evidence="2" id="KW-0732">Signal</keyword>
<comment type="caution">
    <text evidence="4">The sequence shown here is derived from an EMBL/GenBank/DDBJ whole genome shotgun (WGS) entry which is preliminary data.</text>
</comment>
<evidence type="ECO:0000256" key="2">
    <source>
        <dbReference type="SAM" id="SignalP"/>
    </source>
</evidence>
<evidence type="ECO:0000259" key="3">
    <source>
        <dbReference type="PROSITE" id="PS50142"/>
    </source>
</evidence>
<evidence type="ECO:0000313" key="5">
    <source>
        <dbReference type="Proteomes" id="UP000220797"/>
    </source>
</evidence>
<dbReference type="OrthoDB" id="382298at2759"/>
<dbReference type="InterPro" id="IPR000999">
    <property type="entry name" value="RNase_III_dom"/>
</dbReference>
<evidence type="ECO:0000313" key="4">
    <source>
        <dbReference type="EMBL" id="CRG97071.1"/>
    </source>
</evidence>
<keyword evidence="5" id="KW-1185">Reference proteome</keyword>
<reference evidence="4" key="1">
    <citation type="submission" date="2015-04" db="EMBL/GenBank/DDBJ databases">
        <authorList>
            <consortium name="Pathogen Informatics"/>
        </authorList>
    </citation>
    <scope>NUCLEOTIDE SEQUENCE [LARGE SCALE GENOMIC DNA]</scope>
    <source>
        <strain evidence="4">8A</strain>
    </source>
</reference>
<protein>
    <recommendedName>
        <fullName evidence="3">RNase III domain-containing protein</fullName>
    </recommendedName>
</protein>
<gene>
    <name evidence="4" type="ORF">PGAL8A_00465200</name>
</gene>
<dbReference type="PROSITE" id="PS50142">
    <property type="entry name" value="RNASE_3_2"/>
    <property type="match status" value="1"/>
</dbReference>
<dbReference type="AlphaFoldDB" id="A0A1J1GX71"/>
<feature type="chain" id="PRO_5012475673" description="RNase III domain-containing protein" evidence="2">
    <location>
        <begin position="28"/>
        <end position="790"/>
    </location>
</feature>
<feature type="domain" description="RNase III" evidence="3">
    <location>
        <begin position="727"/>
        <end position="777"/>
    </location>
</feature>